<protein>
    <submittedName>
        <fullName evidence="1">Uncharacterized protein</fullName>
    </submittedName>
</protein>
<organism evidence="1 2">
    <name type="scientific">Melastoma candidum</name>
    <dbReference type="NCBI Taxonomy" id="119954"/>
    <lineage>
        <taxon>Eukaryota</taxon>
        <taxon>Viridiplantae</taxon>
        <taxon>Streptophyta</taxon>
        <taxon>Embryophyta</taxon>
        <taxon>Tracheophyta</taxon>
        <taxon>Spermatophyta</taxon>
        <taxon>Magnoliopsida</taxon>
        <taxon>eudicotyledons</taxon>
        <taxon>Gunneridae</taxon>
        <taxon>Pentapetalae</taxon>
        <taxon>rosids</taxon>
        <taxon>malvids</taxon>
        <taxon>Myrtales</taxon>
        <taxon>Melastomataceae</taxon>
        <taxon>Melastomatoideae</taxon>
        <taxon>Melastomateae</taxon>
        <taxon>Melastoma</taxon>
    </lineage>
</organism>
<gene>
    <name evidence="1" type="ORF">MLD38_006867</name>
</gene>
<accession>A0ACB9RPT4</accession>
<proteinExistence type="predicted"/>
<sequence>MARVRPHVGGVAVLFLLPSLFLSVAAQLSLFPFAHGIIEGLFGGPRQPPAVGGGYGVPVSDGNDGGLAGDVGSETDPDDSENIPGNEGPPQGPGEFPVDRNVRTNYAGKWELVSRSSGVSAMHMQLLPNNKALIFDSTTFGPSQIKLDPRRACVKRNFQKKWIDDCTAHAVVYDIETAALRPLFINTDPWCSSGGLAPDGTLVSTGGWDKGTQSVRFLKPCDSCDWQDTPSVLGAARWYATQIMLPDGNFVVVGGRRSYSYEYVPVNGKVNRQAIPFKFLDETTDLDENNLYPFVYLLPDGTLFVFANSRSVILDLKTNKVVKEFPRLKGGSRNYPASGMSALLPMKMPEDGGMTGIRAEVIVCGGNKAKAYRMVDKNSTFLPALMDCGRMVVTDQNAEWRRESMPSRRVMGDLLILPTGDLLILNGAKKGTSAWNFAEDPNIIPTLYSPDKPVGTRFQELQASTIPRMYHSSAIVLPDGRVLVGGSNTNSGYFFKAGGAVKYPTELRMQKFSPPYLDPALAQYRPHLTDISANKKLTYRNYFNIKFTVPAVKTTVDKLDVKVTIYTPPFTTHGYSMNQRMLVLAITQVSKEGQFHNLQVRTPPAPEVAPPGYYLVFIVYKGMPSVGAWVHLQ</sequence>
<keyword evidence="2" id="KW-1185">Reference proteome</keyword>
<comment type="caution">
    <text evidence="1">The sequence shown here is derived from an EMBL/GenBank/DDBJ whole genome shotgun (WGS) entry which is preliminary data.</text>
</comment>
<dbReference type="Proteomes" id="UP001057402">
    <property type="component" value="Chromosome 3"/>
</dbReference>
<evidence type="ECO:0000313" key="2">
    <source>
        <dbReference type="Proteomes" id="UP001057402"/>
    </source>
</evidence>
<reference evidence="2" key="1">
    <citation type="journal article" date="2023" name="Front. Plant Sci.">
        <title>Chromosomal-level genome assembly of Melastoma candidum provides insights into trichome evolution.</title>
        <authorList>
            <person name="Zhong Y."/>
            <person name="Wu W."/>
            <person name="Sun C."/>
            <person name="Zou P."/>
            <person name="Liu Y."/>
            <person name="Dai S."/>
            <person name="Zhou R."/>
        </authorList>
    </citation>
    <scope>NUCLEOTIDE SEQUENCE [LARGE SCALE GENOMIC DNA]</scope>
</reference>
<dbReference type="EMBL" id="CM042882">
    <property type="protein sequence ID" value="KAI4380705.1"/>
    <property type="molecule type" value="Genomic_DNA"/>
</dbReference>
<evidence type="ECO:0000313" key="1">
    <source>
        <dbReference type="EMBL" id="KAI4380705.1"/>
    </source>
</evidence>
<name>A0ACB9RPT4_9MYRT</name>